<evidence type="ECO:0000256" key="3">
    <source>
        <dbReference type="ARBA" id="ARBA00022837"/>
    </source>
</evidence>
<accession>I7MGK9</accession>
<dbReference type="STRING" id="312017.I7MGK9"/>
<evidence type="ECO:0000256" key="1">
    <source>
        <dbReference type="ARBA" id="ARBA00022574"/>
    </source>
</evidence>
<dbReference type="PROSITE" id="PS50222">
    <property type="entry name" value="EF_HAND_2"/>
    <property type="match status" value="1"/>
</dbReference>
<evidence type="ECO:0000313" key="8">
    <source>
        <dbReference type="Proteomes" id="UP000009168"/>
    </source>
</evidence>
<dbReference type="SMART" id="SM00320">
    <property type="entry name" value="WD40"/>
    <property type="match status" value="19"/>
</dbReference>
<evidence type="ECO:0000256" key="2">
    <source>
        <dbReference type="ARBA" id="ARBA00022737"/>
    </source>
</evidence>
<dbReference type="InterPro" id="IPR011047">
    <property type="entry name" value="Quinoprotein_ADH-like_sf"/>
</dbReference>
<dbReference type="SUPFAM" id="SSF47473">
    <property type="entry name" value="EF-hand"/>
    <property type="match status" value="1"/>
</dbReference>
<dbReference type="SUPFAM" id="SSF50969">
    <property type="entry name" value="YVTN repeat-like/Quinoprotein amine dehydrogenase"/>
    <property type="match status" value="1"/>
</dbReference>
<dbReference type="Gene3D" id="1.10.238.10">
    <property type="entry name" value="EF-hand"/>
    <property type="match status" value="1"/>
</dbReference>
<proteinExistence type="predicted"/>
<feature type="compositionally biased region" description="Basic and acidic residues" evidence="5">
    <location>
        <begin position="2234"/>
        <end position="2256"/>
    </location>
</feature>
<keyword evidence="3" id="KW-0106">Calcium</keyword>
<dbReference type="eggNOG" id="KOG2106">
    <property type="taxonomic scope" value="Eukaryota"/>
</dbReference>
<dbReference type="Proteomes" id="UP000009168">
    <property type="component" value="Unassembled WGS sequence"/>
</dbReference>
<dbReference type="SUPFAM" id="SSF101908">
    <property type="entry name" value="Putative isomerase YbhE"/>
    <property type="match status" value="1"/>
</dbReference>
<dbReference type="Pfam" id="PF00400">
    <property type="entry name" value="WD40"/>
    <property type="match status" value="1"/>
</dbReference>
<sequence length="2798" mass="322919">MGNVIKQLGNTSGDSNVKTKNSILMGQALSKLREYHGSFKSVCDTFAIEQNEFDQILGQPDKSQELFQLWDRDKNGLIDALELFSGLILFSEAKFEDKLRFLFDIFDFNELNSLSIIDLEFMMISCCNATFKMLDISESEVNEEDITEFLGKNFNDDSRVNISQMLKWCAKTPEIREFMLKIKKLPPESKNQKNQHTNNLLLDSERVSTFQETKSLGAIINSKKYQQKLDWLSTFSKKLQYLNQSNSKTSQKDAYCKINWVYGFRSQNVNHPLEYIAPSSSAESERILYFTACIVVIFYPQIKIQRHYIEHDKEVNCLAVAKKKHLVASGELGDKPHLHIWDPNTLQNLGVIKGIHQRGIILITFFRDDEFIASCGSRLNSPILIHSLKDYSLVLSTFVDEPVIELLTIRNYIGQFSLNHSNKKYNPQFKPVFSTSKNAQNKKDIRAYLVKQENQLSIYESMIEDFQNSFIVCTSRKILMLHYQNGHFQKAEINLNKGEENQQISDITCAAALRLNDEQPYLKAFQKEEDSCIVIITGHSDGQIYMWRNMDESENEKINIEEETREKSQAGQNSIVCIVTYQYGIIVATGASMIYLFDLKMKQPPIQKIELTTFPFKLFNYDIADILVAVDKLLISTIYGDIIEIKLNQKQEWQSNKFIMKTHANRLNYITKLNGNLNAMCILERPENDDKILFVAGQSSVVYGFSLETHEIVDIWTIGQEKPITAMDCVNFEDGGTVFAIGCDNGQIYMRIDWEESPKSYDCKKMILDLKFSSDTFYLIAACSDNQVYLFSLSNNSYFQVNPKKLSLEEVPIYIHFLDDNKSFIIGTNQRQQYKVEIPDLKSKNIQQENEKLNCTIWNLRYPLHTKNYVDSMLPIIIGADIKVFLAAGESGYLYYWRDQEQLESNCGGFLKGHSSQISRLLMTKSQDLFFSLGSKDNSIIEWKVDFINDYNDFSKPFKEDNNSALSNLEIVSKVAQLKDDILVRELSYSYIGKNNFISDTFRDTFVLFKGTEQKILQNLNIQEEFEKKYDLQMKRPPPLSLELDFVYGFQAFDKRKTLHYAHIYYDKEFQFGVDENGNPIRKSKYSYKYDILKNLSRHRNILGFQKHKNTSITQQPLNNTLQLSYDQPHENCQRLFVYFCSRIGIVYDPVRNKQIFYEGHKSKISCLVVHPLKYLVATGEASSKPTIHVWNVLNCEPFKILSTFHKNGIINMAFSNQSSLIVSVGMDINFSLQVTNWKTEEIIALRNSGQYHIFDVCFNPYNRYEFVTCGTQNITVWEMNGRNILRKLVVNAASESDYGANCCITCVDYISYYINESIDYDIIAGNNFGDLILITCNKYVVARNKAHLKMINCIKIFKAFEEHILIITAGEDELIKIWDTKFNLINEIKIKQIPEFSYLSTSQTNTKDLKNLSAQSIDIYFCGMHQQLIEQKLKSQNSKLQNTQQSNKKKEEQTEKQWPIILFGTRNGAIMEATFQLDEASLKINNNDEFRNNLSTVVRRDQKQEESDESEDEQENNKIQLYGQAKYFKNFRFSEFLQFHSNQTHHSQTKQNLYENIFNKKVYFALHPQDQIMVTVGEDGLLCMFDLTNDKPLLIKHLQNTPSCVKFCPFDGNILVIGFTNGCIRFFSSIINKSKFGKKHERYEAPQLDVRQIVDDGKTAVLNIEFSDDGQYMAASYDNSRQSKEQESKFEKEGSFIQIFKSKQRLGGIASNKKDNANYQKYIEIKCPSVYESYRTDSNAYGCAVYFMTFSINDDFLLIYYQLVDNYLVRINHDQQGHYMIWDIKNNQAVKLWENIQSIKWQKLNFPNSLKAQYQYYPQLLIADEISKDSTLSQNIGPLGSNVNQQLNTAQGAQIVGNNAQVPYISVMLDLKPYLICGSIKGDLHLVKQTCLMKDKDGKEGISQNIVVRPDQMCLAKSYSSHVSFINQCERTIINGNKTYLFTSGITDESIFKWKLKEEDQYWDLDNLTYKLDQPDIFAELVTKDKFSNLQNEVLPQRQETAETCSQIEDTKESPVELKLSNIIGRKSFNRYNNLFYDYDENILYLAGCNLVILKSDQFDEQNSATNQNLDEKQSFLQLKQEFVKLDASINSSFPQLSCFSLSEDKKFLVAGTIETQAKLIIWDICSRTCIKTLRITNSPMILKAKFAHDNKHIGLVALTNDYTMCVYLIDSQSGQVLGCANFPYSLPYKIKDLAFLPNSIYQFITCGIQNMSHWKFNGSILSYHQMEIENPPPEKDLKKNNDDVAKDDANREDYEKEEEANEEEEEPTKLKVSFLCIIFVQDVIITSGEDGYLYVWEENKIKKKHPAHKLTIGTLFAKRESNLFVSGSLDGRVCLWEIFPSNYNYEIIKIQEYSITNLQPELVLKKPEFQIQSICIGSKYILAGTKSGDIYELLLPQYTEEDFYRDSNNPNVVSNQALAYSKEEGEDQDEQQVQLMSQPKNSRQNQINLRLSCHDQEIPLSLGFSDDSKYLYSITQKGFFCVWDIQTLKRIFFKFFNKDTQGLIVCKQSSKIYIAFDNEIQILKNDIYARKSQNSNTGLAATNQNLGSYNNMLRPQMFSNNNFEKLTPFSFESLKSQPLDSTISDMKLSKGEKLLAVAIQNKINIYSPVGDETSPNLKLLCTISNLASPVEYIDFTEDDNFLLYKDTLEEVSIIDLSNQKKINTIFIEHDIEWCSDGIKIGEKTKGVHSHYSDENKILKITPITTNCIAVTDEMGTIRLFNYPCDSGTGNGYMRCYPDHLNNVNQCVLSPDKRFLVTSSERDRCIFIWTVIEISNQDNEYDGQNDQDENGDDEDRN</sequence>
<dbReference type="PANTHER" id="PTHR13720">
    <property type="entry name" value="WD-40 REPEAT PROTEIN"/>
    <property type="match status" value="1"/>
</dbReference>
<evidence type="ECO:0000256" key="4">
    <source>
        <dbReference type="PROSITE-ProRule" id="PRU00221"/>
    </source>
</evidence>
<dbReference type="InterPro" id="IPR011044">
    <property type="entry name" value="Quino_amine_DH_bsu"/>
</dbReference>
<dbReference type="InterPro" id="IPR011992">
    <property type="entry name" value="EF-hand-dom_pair"/>
</dbReference>
<organism evidence="7 8">
    <name type="scientific">Tetrahymena thermophila (strain SB210)</name>
    <dbReference type="NCBI Taxonomy" id="312017"/>
    <lineage>
        <taxon>Eukaryota</taxon>
        <taxon>Sar</taxon>
        <taxon>Alveolata</taxon>
        <taxon>Ciliophora</taxon>
        <taxon>Intramacronucleata</taxon>
        <taxon>Oligohymenophorea</taxon>
        <taxon>Hymenostomatida</taxon>
        <taxon>Tetrahymenina</taxon>
        <taxon>Tetrahymenidae</taxon>
        <taxon>Tetrahymena</taxon>
    </lineage>
</organism>
<dbReference type="PANTHER" id="PTHR13720:SF57">
    <property type="entry name" value="CHROMOSOME UNDETERMINED SCAFFOLD_51, WHOLE GENOME SHOTGUN SEQUENCE"/>
    <property type="match status" value="1"/>
</dbReference>
<name>I7MGK9_TETTS</name>
<protein>
    <submittedName>
        <fullName evidence="7">EF hand protein</fullName>
    </submittedName>
</protein>
<keyword evidence="1 4" id="KW-0853">WD repeat</keyword>
<reference evidence="8" key="1">
    <citation type="journal article" date="2006" name="PLoS Biol.">
        <title>Macronuclear genome sequence of the ciliate Tetrahymena thermophila, a model eukaryote.</title>
        <authorList>
            <person name="Eisen J.A."/>
            <person name="Coyne R.S."/>
            <person name="Wu M."/>
            <person name="Wu D."/>
            <person name="Thiagarajan M."/>
            <person name="Wortman J.R."/>
            <person name="Badger J.H."/>
            <person name="Ren Q."/>
            <person name="Amedeo P."/>
            <person name="Jones K.M."/>
            <person name="Tallon L.J."/>
            <person name="Delcher A.L."/>
            <person name="Salzberg S.L."/>
            <person name="Silva J.C."/>
            <person name="Haas B.J."/>
            <person name="Majoros W.H."/>
            <person name="Farzad M."/>
            <person name="Carlton J.M."/>
            <person name="Smith R.K. Jr."/>
            <person name="Garg J."/>
            <person name="Pearlman R.E."/>
            <person name="Karrer K.M."/>
            <person name="Sun L."/>
            <person name="Manning G."/>
            <person name="Elde N.C."/>
            <person name="Turkewitz A.P."/>
            <person name="Asai D.J."/>
            <person name="Wilkes D.E."/>
            <person name="Wang Y."/>
            <person name="Cai H."/>
            <person name="Collins K."/>
            <person name="Stewart B.A."/>
            <person name="Lee S.R."/>
            <person name="Wilamowska K."/>
            <person name="Weinberg Z."/>
            <person name="Ruzzo W.L."/>
            <person name="Wloga D."/>
            <person name="Gaertig J."/>
            <person name="Frankel J."/>
            <person name="Tsao C.-C."/>
            <person name="Gorovsky M.A."/>
            <person name="Keeling P.J."/>
            <person name="Waller R.F."/>
            <person name="Patron N.J."/>
            <person name="Cherry J.M."/>
            <person name="Stover N.A."/>
            <person name="Krieger C.J."/>
            <person name="del Toro C."/>
            <person name="Ryder H.F."/>
            <person name="Williamson S.C."/>
            <person name="Barbeau R.A."/>
            <person name="Hamilton E.P."/>
            <person name="Orias E."/>
        </authorList>
    </citation>
    <scope>NUCLEOTIDE SEQUENCE [LARGE SCALE GENOMIC DNA]</scope>
    <source>
        <strain evidence="8">SB210</strain>
    </source>
</reference>
<dbReference type="InterPro" id="IPR036322">
    <property type="entry name" value="WD40_repeat_dom_sf"/>
</dbReference>
<feature type="compositionally biased region" description="Acidic residues" evidence="5">
    <location>
        <begin position="2257"/>
        <end position="2267"/>
    </location>
</feature>
<feature type="domain" description="EF-hand" evidence="6">
    <location>
        <begin position="58"/>
        <end position="93"/>
    </location>
</feature>
<dbReference type="EMBL" id="GG662564">
    <property type="protein sequence ID" value="EAS01619.2"/>
    <property type="molecule type" value="Genomic_DNA"/>
</dbReference>
<dbReference type="InterPro" id="IPR015943">
    <property type="entry name" value="WD40/YVTN_repeat-like_dom_sf"/>
</dbReference>
<dbReference type="Pfam" id="PF23409">
    <property type="entry name" value="Beta-prop_EML"/>
    <property type="match status" value="1"/>
</dbReference>
<dbReference type="SUPFAM" id="SSF50998">
    <property type="entry name" value="Quinoprotein alcohol dehydrogenase-like"/>
    <property type="match status" value="1"/>
</dbReference>
<gene>
    <name evidence="7" type="ORF">TTHERM_00933080</name>
</gene>
<evidence type="ECO:0000256" key="5">
    <source>
        <dbReference type="SAM" id="MobiDB-lite"/>
    </source>
</evidence>
<dbReference type="KEGG" id="tet:TTHERM_00933080"/>
<dbReference type="InterPro" id="IPR055439">
    <property type="entry name" value="Beta-prop_EML_1st"/>
</dbReference>
<keyword evidence="8" id="KW-1185">Reference proteome</keyword>
<dbReference type="GO" id="GO:0005509">
    <property type="term" value="F:calcium ion binding"/>
    <property type="evidence" value="ECO:0007669"/>
    <property type="project" value="InterPro"/>
</dbReference>
<dbReference type="GeneID" id="7839789"/>
<feature type="region of interest" description="Disordered" evidence="5">
    <location>
        <begin position="2233"/>
        <end position="2267"/>
    </location>
</feature>
<evidence type="ECO:0000313" key="7">
    <source>
        <dbReference type="EMBL" id="EAS01619.2"/>
    </source>
</evidence>
<dbReference type="Gene3D" id="2.130.10.10">
    <property type="entry name" value="YVTN repeat-like/Quinoprotein amine dehydrogenase"/>
    <property type="match status" value="7"/>
</dbReference>
<dbReference type="RefSeq" id="XP_001021864.2">
    <property type="nucleotide sequence ID" value="XM_001021864.2"/>
</dbReference>
<dbReference type="InterPro" id="IPR001680">
    <property type="entry name" value="WD40_rpt"/>
</dbReference>
<dbReference type="InParanoid" id="I7MGK9"/>
<feature type="region of interest" description="Disordered" evidence="5">
    <location>
        <begin position="1496"/>
        <end position="1517"/>
    </location>
</feature>
<dbReference type="InterPro" id="IPR050630">
    <property type="entry name" value="WD_repeat_EMAP"/>
</dbReference>
<keyword evidence="2" id="KW-0677">Repeat</keyword>
<dbReference type="OrthoDB" id="286304at2759"/>
<dbReference type="PROSITE" id="PS00018">
    <property type="entry name" value="EF_HAND_1"/>
    <property type="match status" value="1"/>
</dbReference>
<evidence type="ECO:0000259" key="6">
    <source>
        <dbReference type="PROSITE" id="PS50222"/>
    </source>
</evidence>
<dbReference type="PROSITE" id="PS50082">
    <property type="entry name" value="WD_REPEATS_2"/>
    <property type="match status" value="1"/>
</dbReference>
<dbReference type="InterPro" id="IPR002048">
    <property type="entry name" value="EF_hand_dom"/>
</dbReference>
<dbReference type="SUPFAM" id="SSF50978">
    <property type="entry name" value="WD40 repeat-like"/>
    <property type="match status" value="3"/>
</dbReference>
<dbReference type="InterPro" id="IPR018247">
    <property type="entry name" value="EF_Hand_1_Ca_BS"/>
</dbReference>
<feature type="repeat" description="WD" evidence="4">
    <location>
        <begin position="2307"/>
        <end position="2340"/>
    </location>
</feature>